<dbReference type="EMBL" id="JAGTJR010000004">
    <property type="protein sequence ID" value="KAH7061516.1"/>
    <property type="molecule type" value="Genomic_DNA"/>
</dbReference>
<comment type="caution">
    <text evidence="1">The sequence shown here is derived from an EMBL/GenBank/DDBJ whole genome shotgun (WGS) entry which is preliminary data.</text>
</comment>
<keyword evidence="2" id="KW-1185">Reference proteome</keyword>
<gene>
    <name evidence="1" type="ORF">B0J12DRAFT_298803</name>
</gene>
<name>A0ABQ8GP46_9PEZI</name>
<evidence type="ECO:0000313" key="1">
    <source>
        <dbReference type="EMBL" id="KAH7061516.1"/>
    </source>
</evidence>
<evidence type="ECO:0000313" key="2">
    <source>
        <dbReference type="Proteomes" id="UP000774617"/>
    </source>
</evidence>
<reference evidence="1 2" key="1">
    <citation type="journal article" date="2021" name="Nat. Commun.">
        <title>Genetic determinants of endophytism in the Arabidopsis root mycobiome.</title>
        <authorList>
            <person name="Mesny F."/>
            <person name="Miyauchi S."/>
            <person name="Thiergart T."/>
            <person name="Pickel B."/>
            <person name="Atanasova L."/>
            <person name="Karlsson M."/>
            <person name="Huettel B."/>
            <person name="Barry K.W."/>
            <person name="Haridas S."/>
            <person name="Chen C."/>
            <person name="Bauer D."/>
            <person name="Andreopoulos W."/>
            <person name="Pangilinan J."/>
            <person name="LaButti K."/>
            <person name="Riley R."/>
            <person name="Lipzen A."/>
            <person name="Clum A."/>
            <person name="Drula E."/>
            <person name="Henrissat B."/>
            <person name="Kohler A."/>
            <person name="Grigoriev I.V."/>
            <person name="Martin F.M."/>
            <person name="Hacquard S."/>
        </authorList>
    </citation>
    <scope>NUCLEOTIDE SEQUENCE [LARGE SCALE GENOMIC DNA]</scope>
    <source>
        <strain evidence="1 2">MPI-SDFR-AT-0080</strain>
    </source>
</reference>
<proteinExistence type="predicted"/>
<organism evidence="1 2">
    <name type="scientific">Macrophomina phaseolina</name>
    <dbReference type="NCBI Taxonomy" id="35725"/>
    <lineage>
        <taxon>Eukaryota</taxon>
        <taxon>Fungi</taxon>
        <taxon>Dikarya</taxon>
        <taxon>Ascomycota</taxon>
        <taxon>Pezizomycotina</taxon>
        <taxon>Dothideomycetes</taxon>
        <taxon>Dothideomycetes incertae sedis</taxon>
        <taxon>Botryosphaeriales</taxon>
        <taxon>Botryosphaeriaceae</taxon>
        <taxon>Macrophomina</taxon>
    </lineage>
</organism>
<dbReference type="Proteomes" id="UP000774617">
    <property type="component" value="Unassembled WGS sequence"/>
</dbReference>
<sequence length="272" mass="30287">MHPGDLRPWSVAASVLDVQLSSSSLHMASGDVIEVPSLTLPQMSGPFPNVQLLIPILIGPILLFSPRPLVFRPLFQIFLVDRFHSFFFRLASSHIPSVVDDGMLCLGDDLFSSCLVFPVPVCMLRSRIRIASCLPPDSLFLFRGSFPVLIAICLFGVRPQRSTCLWDVRCGVPFTSSGICCIMLNSIREFTDLLFCSASVSLVLALLRKFSYTAMVVPTPVYTAKRGSQSNDIFSFSISLPRFRLSHCIETQYISFLFVIVPYPYLCSGKSW</sequence>
<protein>
    <submittedName>
        <fullName evidence="1">Uncharacterized protein</fullName>
    </submittedName>
</protein>
<accession>A0ABQ8GP46</accession>